<sequence length="527" mass="56499">MTKPLKLSTLTFACAMSGALVLGGCGKKNKAPKAAQLEEVQKRTVDEAEATKALKAMALDSSGDGVLSWAARDGKAGNYVYRDVTIKDDTDELVKVGEMELVGVHMEGESPAFDKIVFKDVNATDIEKGDKTEMHFGKIAIVKPSPALAKAFAEAFNGDDDAFENIEGEVGFKAMSLADMSISDKDVNMNVKALNMGEADDKTGVFSLKDLSVDGNKDEKVKIRLESIDVTGANLKKYKGIIKAAMKDGDSDKFAAEYFKSTMNVYDPDFRHASLKGLDADIEGLKITLDSYVADATKKGDKMVMEAKMTPLRVVPPAETTDRGMKEFKKALDTMGYDSLEFTAGGTSILDEKADSMVAKDTFIAMKDGFRFSYDLDMTGYKAFMEQAAAMQAEQAKNGGKANPMAAMGMMSALTINKMHVAFRDDSIVDRVFKLAAAEKGGSPEALKSQAKAMLGFLSMAAKDEAQQKLAQDIGKAVSELIDNGGSLVIDVNPQQPVNLMQLGMGAASGKVDVNALGITVSHEPAE</sequence>
<protein>
    <recommendedName>
        <fullName evidence="2">Lipoprotein</fullName>
    </recommendedName>
</protein>
<dbReference type="AlphaFoldDB" id="A0A7V5U1L8"/>
<dbReference type="EMBL" id="DROP01000329">
    <property type="protein sequence ID" value="HHI89279.1"/>
    <property type="molecule type" value="Genomic_DNA"/>
</dbReference>
<dbReference type="PROSITE" id="PS51257">
    <property type="entry name" value="PROKAR_LIPOPROTEIN"/>
    <property type="match status" value="1"/>
</dbReference>
<gene>
    <name evidence="1" type="ORF">ENK01_04925</name>
</gene>
<accession>A0A7V5U1L8</accession>
<dbReference type="Proteomes" id="UP000885806">
    <property type="component" value="Unassembled WGS sequence"/>
</dbReference>
<evidence type="ECO:0008006" key="2">
    <source>
        <dbReference type="Google" id="ProtNLM"/>
    </source>
</evidence>
<proteinExistence type="predicted"/>
<reference evidence="1" key="1">
    <citation type="journal article" date="2020" name="mSystems">
        <title>Genome- and Community-Level Interaction Insights into Carbon Utilization and Element Cycling Functions of Hydrothermarchaeota in Hydrothermal Sediment.</title>
        <authorList>
            <person name="Zhou Z."/>
            <person name="Liu Y."/>
            <person name="Xu W."/>
            <person name="Pan J."/>
            <person name="Luo Z.H."/>
            <person name="Li M."/>
        </authorList>
    </citation>
    <scope>NUCLEOTIDE SEQUENCE [LARGE SCALE GENOMIC DNA]</scope>
    <source>
        <strain evidence="1">HyVt-538</strain>
    </source>
</reference>
<evidence type="ECO:0000313" key="1">
    <source>
        <dbReference type="EMBL" id="HHI89279.1"/>
    </source>
</evidence>
<name>A0A7V5U1L8_9PROT</name>
<comment type="caution">
    <text evidence="1">The sequence shown here is derived from an EMBL/GenBank/DDBJ whole genome shotgun (WGS) entry which is preliminary data.</text>
</comment>
<organism evidence="1">
    <name type="scientific">Hellea balneolensis</name>
    <dbReference type="NCBI Taxonomy" id="287478"/>
    <lineage>
        <taxon>Bacteria</taxon>
        <taxon>Pseudomonadati</taxon>
        <taxon>Pseudomonadota</taxon>
        <taxon>Alphaproteobacteria</taxon>
        <taxon>Maricaulales</taxon>
        <taxon>Robiginitomaculaceae</taxon>
        <taxon>Hellea</taxon>
    </lineage>
</organism>